<sequence>MAELDKATGLAELDRQMKHEAKQASVLQSRLEAVRSVATSPAGDVTAEVDSTGVLKALRITPEAMRAGAENLAESIRQASRSAYADLPDRLREAVANR</sequence>
<organism evidence="1 2">
    <name type="scientific">Stackebrandtia endophytica</name>
    <dbReference type="NCBI Taxonomy" id="1496996"/>
    <lineage>
        <taxon>Bacteria</taxon>
        <taxon>Bacillati</taxon>
        <taxon>Actinomycetota</taxon>
        <taxon>Actinomycetes</taxon>
        <taxon>Glycomycetales</taxon>
        <taxon>Glycomycetaceae</taxon>
        <taxon>Stackebrandtia</taxon>
    </lineage>
</organism>
<dbReference type="Gene3D" id="3.30.1310.10">
    <property type="entry name" value="Nucleoid-associated protein YbaB-like domain"/>
    <property type="match status" value="1"/>
</dbReference>
<dbReference type="OrthoDB" id="3829223at2"/>
<evidence type="ECO:0000313" key="2">
    <source>
        <dbReference type="Proteomes" id="UP000317043"/>
    </source>
</evidence>
<reference evidence="1 2" key="1">
    <citation type="submission" date="2019-06" db="EMBL/GenBank/DDBJ databases">
        <title>Sequencing the genomes of 1000 actinobacteria strains.</title>
        <authorList>
            <person name="Klenk H.-P."/>
        </authorList>
    </citation>
    <scope>NUCLEOTIDE SEQUENCE [LARGE SCALE GENOMIC DNA]</scope>
    <source>
        <strain evidence="1 2">DSM 45928</strain>
    </source>
</reference>
<keyword evidence="2" id="KW-1185">Reference proteome</keyword>
<dbReference type="SUPFAM" id="SSF82607">
    <property type="entry name" value="YbaB-like"/>
    <property type="match status" value="1"/>
</dbReference>
<gene>
    <name evidence="1" type="ORF">FB566_1660</name>
</gene>
<keyword evidence="1" id="KW-0238">DNA-binding</keyword>
<dbReference type="InterPro" id="IPR004401">
    <property type="entry name" value="YbaB/EbfC"/>
</dbReference>
<dbReference type="Pfam" id="PF02575">
    <property type="entry name" value="YbaB_DNA_bd"/>
    <property type="match status" value="1"/>
</dbReference>
<proteinExistence type="predicted"/>
<dbReference type="EMBL" id="VFOW01000001">
    <property type="protein sequence ID" value="TQL76139.1"/>
    <property type="molecule type" value="Genomic_DNA"/>
</dbReference>
<dbReference type="InParanoid" id="A0A543AU93"/>
<dbReference type="InterPro" id="IPR036894">
    <property type="entry name" value="YbaB-like_sf"/>
</dbReference>
<name>A0A543AU93_9ACTN</name>
<evidence type="ECO:0000313" key="1">
    <source>
        <dbReference type="EMBL" id="TQL76139.1"/>
    </source>
</evidence>
<dbReference type="AlphaFoldDB" id="A0A543AU93"/>
<dbReference type="GO" id="GO:0003677">
    <property type="term" value="F:DNA binding"/>
    <property type="evidence" value="ECO:0007669"/>
    <property type="project" value="UniProtKB-KW"/>
</dbReference>
<dbReference type="RefSeq" id="WP_142037091.1">
    <property type="nucleotide sequence ID" value="NZ_JBHTGS010000001.1"/>
</dbReference>
<protein>
    <submittedName>
        <fullName evidence="1">DNA-binding protein YbaB</fullName>
    </submittedName>
</protein>
<accession>A0A543AU93</accession>
<comment type="caution">
    <text evidence="1">The sequence shown here is derived from an EMBL/GenBank/DDBJ whole genome shotgun (WGS) entry which is preliminary data.</text>
</comment>
<dbReference type="Proteomes" id="UP000317043">
    <property type="component" value="Unassembled WGS sequence"/>
</dbReference>